<evidence type="ECO:0000256" key="3">
    <source>
        <dbReference type="ARBA" id="ARBA00022714"/>
    </source>
</evidence>
<dbReference type="PROSITE" id="PS51085">
    <property type="entry name" value="2FE2S_FER_2"/>
    <property type="match status" value="1"/>
</dbReference>
<keyword evidence="2" id="KW-0285">Flavoprotein</keyword>
<evidence type="ECO:0000259" key="9">
    <source>
        <dbReference type="PROSITE" id="PS51085"/>
    </source>
</evidence>
<dbReference type="CDD" id="cd00207">
    <property type="entry name" value="fer2"/>
    <property type="match status" value="1"/>
</dbReference>
<evidence type="ECO:0000313" key="12">
    <source>
        <dbReference type="Proteomes" id="UP000595446"/>
    </source>
</evidence>
<dbReference type="SUPFAM" id="SSF54292">
    <property type="entry name" value="2Fe-2S ferredoxin-like"/>
    <property type="match status" value="1"/>
</dbReference>
<dbReference type="EMBL" id="AP024237">
    <property type="protein sequence ID" value="BCO34069.1"/>
    <property type="molecule type" value="Genomic_DNA"/>
</dbReference>
<sequence length="359" mass="39849">MNQVLDTYHKYLILCWMMEHTLNGAPSRDGFAPLRIKQVVRETADAVSLILDVPEPFSQQFHYQPGQFLTLRVQVDGQEHRRCYSMSSSPVVAEDLRITVKRDPGGVVSNWLNDTATPGDEIHAAPPEGRFLLGDSDRELVAFAGGSGITPVFSLIRSALAVTTRRVRLFYANRTRESVIFADTLARLAEEHPDRLVVVQHLDEDRGVVQPDEIEAFLADARDAEYYICGPREFMDTVEATMLENGVAPDRIHLERFDVVDAALPAVTVTEEVTIRLDRRNTVVPYRAGNTVLQTARLAGLNPPSSCETGSCGTCMARLVEGSVRMINNDALTEDEVAGGWVLTCQSMPTSRTLKVVYE</sequence>
<dbReference type="Proteomes" id="UP000595446">
    <property type="component" value="Chromosome"/>
</dbReference>
<evidence type="ECO:0000313" key="11">
    <source>
        <dbReference type="EMBL" id="BCO34069.1"/>
    </source>
</evidence>
<evidence type="ECO:0000256" key="2">
    <source>
        <dbReference type="ARBA" id="ARBA00022630"/>
    </source>
</evidence>
<keyword evidence="3" id="KW-0001">2Fe-2S</keyword>
<comment type="cofactor">
    <cofactor evidence="1">
        <name>FAD</name>
        <dbReference type="ChEBI" id="CHEBI:57692"/>
    </cofactor>
</comment>
<dbReference type="GO" id="GO:0051537">
    <property type="term" value="F:2 iron, 2 sulfur cluster binding"/>
    <property type="evidence" value="ECO:0007669"/>
    <property type="project" value="UniProtKB-KW"/>
</dbReference>
<name>A0A7R7GQ73_9MYCO</name>
<accession>A0A7R7GQ73</accession>
<feature type="domain" description="FAD-binding FR-type" evidence="10">
    <location>
        <begin position="29"/>
        <end position="134"/>
    </location>
</feature>
<evidence type="ECO:0000256" key="1">
    <source>
        <dbReference type="ARBA" id="ARBA00001974"/>
    </source>
</evidence>
<dbReference type="Gene3D" id="3.40.50.80">
    <property type="entry name" value="Nucleotide-binding domain of ferredoxin-NADP reductase (FNR) module"/>
    <property type="match status" value="1"/>
</dbReference>
<dbReference type="Gene3D" id="3.10.20.30">
    <property type="match status" value="1"/>
</dbReference>
<dbReference type="Pfam" id="PF00175">
    <property type="entry name" value="NAD_binding_1"/>
    <property type="match status" value="1"/>
</dbReference>
<dbReference type="InterPro" id="IPR017938">
    <property type="entry name" value="Riboflavin_synthase-like_b-brl"/>
</dbReference>
<evidence type="ECO:0000256" key="7">
    <source>
        <dbReference type="ARBA" id="ARBA00023004"/>
    </source>
</evidence>
<dbReference type="SUPFAM" id="SSF63380">
    <property type="entry name" value="Riboflavin synthase domain-like"/>
    <property type="match status" value="1"/>
</dbReference>
<dbReference type="InterPro" id="IPR012675">
    <property type="entry name" value="Beta-grasp_dom_sf"/>
</dbReference>
<keyword evidence="8" id="KW-0411">Iron-sulfur</keyword>
<dbReference type="InterPro" id="IPR001041">
    <property type="entry name" value="2Fe-2S_ferredoxin-type"/>
</dbReference>
<dbReference type="InterPro" id="IPR008333">
    <property type="entry name" value="Cbr1-like_FAD-bd_dom"/>
</dbReference>
<dbReference type="InterPro" id="IPR017927">
    <property type="entry name" value="FAD-bd_FR_type"/>
</dbReference>
<dbReference type="InterPro" id="IPR050415">
    <property type="entry name" value="MRET"/>
</dbReference>
<dbReference type="PRINTS" id="PR00371">
    <property type="entry name" value="FPNCR"/>
</dbReference>
<dbReference type="AlphaFoldDB" id="A0A7R7GQ73"/>
<organism evidence="11 12">
    <name type="scientific">Mycobacterium heckeshornense</name>
    <dbReference type="NCBI Taxonomy" id="110505"/>
    <lineage>
        <taxon>Bacteria</taxon>
        <taxon>Bacillati</taxon>
        <taxon>Actinomycetota</taxon>
        <taxon>Actinomycetes</taxon>
        <taxon>Mycobacteriales</taxon>
        <taxon>Mycobacteriaceae</taxon>
        <taxon>Mycobacterium</taxon>
    </lineage>
</organism>
<gene>
    <name evidence="11" type="ORF">MHEC_05020</name>
</gene>
<dbReference type="SUPFAM" id="SSF52343">
    <property type="entry name" value="Ferredoxin reductase-like, C-terminal NADP-linked domain"/>
    <property type="match status" value="1"/>
</dbReference>
<keyword evidence="12" id="KW-1185">Reference proteome</keyword>
<evidence type="ECO:0000256" key="4">
    <source>
        <dbReference type="ARBA" id="ARBA00022723"/>
    </source>
</evidence>
<feature type="domain" description="2Fe-2S ferredoxin-type" evidence="9">
    <location>
        <begin position="271"/>
        <end position="359"/>
    </location>
</feature>
<dbReference type="CDD" id="cd06214">
    <property type="entry name" value="PA_degradation_oxidoreductase_like"/>
    <property type="match status" value="1"/>
</dbReference>
<evidence type="ECO:0000256" key="6">
    <source>
        <dbReference type="ARBA" id="ARBA00023002"/>
    </source>
</evidence>
<evidence type="ECO:0000256" key="8">
    <source>
        <dbReference type="ARBA" id="ARBA00023014"/>
    </source>
</evidence>
<protein>
    <submittedName>
        <fullName evidence="11">Ferredoxin</fullName>
    </submittedName>
</protein>
<evidence type="ECO:0000256" key="5">
    <source>
        <dbReference type="ARBA" id="ARBA00022827"/>
    </source>
</evidence>
<dbReference type="PANTHER" id="PTHR47354">
    <property type="entry name" value="NADH OXIDOREDUCTASE HCR"/>
    <property type="match status" value="1"/>
</dbReference>
<dbReference type="PANTHER" id="PTHR47354:SF8">
    <property type="entry name" value="1,2-PHENYLACETYL-COA EPOXIDASE, SUBUNIT E"/>
    <property type="match status" value="1"/>
</dbReference>
<dbReference type="Gene3D" id="2.40.30.10">
    <property type="entry name" value="Translation factors"/>
    <property type="match status" value="1"/>
</dbReference>
<dbReference type="InterPro" id="IPR006058">
    <property type="entry name" value="2Fe2S_fd_BS"/>
</dbReference>
<dbReference type="InterPro" id="IPR001709">
    <property type="entry name" value="Flavoprot_Pyr_Nucl_cyt_Rdtase"/>
</dbReference>
<keyword evidence="7" id="KW-0408">Iron</keyword>
<dbReference type="GO" id="GO:0050660">
    <property type="term" value="F:flavin adenine dinucleotide binding"/>
    <property type="evidence" value="ECO:0007669"/>
    <property type="project" value="TreeGrafter"/>
</dbReference>
<dbReference type="InterPro" id="IPR036010">
    <property type="entry name" value="2Fe-2S_ferredoxin-like_sf"/>
</dbReference>
<dbReference type="PRINTS" id="PR00410">
    <property type="entry name" value="PHEHYDRXLASE"/>
</dbReference>
<dbReference type="InterPro" id="IPR039261">
    <property type="entry name" value="FNR_nucleotide-bd"/>
</dbReference>
<dbReference type="GO" id="GO:0046872">
    <property type="term" value="F:metal ion binding"/>
    <property type="evidence" value="ECO:0007669"/>
    <property type="project" value="UniProtKB-KW"/>
</dbReference>
<dbReference type="Pfam" id="PF00111">
    <property type="entry name" value="Fer2"/>
    <property type="match status" value="1"/>
</dbReference>
<dbReference type="Pfam" id="PF00970">
    <property type="entry name" value="FAD_binding_6"/>
    <property type="match status" value="1"/>
</dbReference>
<evidence type="ECO:0000259" key="10">
    <source>
        <dbReference type="PROSITE" id="PS51384"/>
    </source>
</evidence>
<proteinExistence type="predicted"/>
<keyword evidence="5" id="KW-0274">FAD</keyword>
<dbReference type="PROSITE" id="PS00197">
    <property type="entry name" value="2FE2S_FER_1"/>
    <property type="match status" value="1"/>
</dbReference>
<keyword evidence="6" id="KW-0560">Oxidoreductase</keyword>
<reference evidence="11 12" key="1">
    <citation type="submission" date="2020-12" db="EMBL/GenBank/DDBJ databases">
        <title>Complete genome sequence of Mycobacterium heckeshornense JCM 15655T, closely related to a pathogenic non-tuberculous mycobacterial species Mycobacterium xenopi.</title>
        <authorList>
            <person name="Yoshida M."/>
            <person name="Fukano H."/>
            <person name="Asakura T."/>
            <person name="Suzuki M."/>
            <person name="Hoshino Y."/>
        </authorList>
    </citation>
    <scope>NUCLEOTIDE SEQUENCE [LARGE SCALE GENOMIC DNA]</scope>
    <source>
        <strain evidence="11 12">JCM 15655</strain>
    </source>
</reference>
<keyword evidence="4" id="KW-0479">Metal-binding</keyword>
<dbReference type="InterPro" id="IPR001433">
    <property type="entry name" value="OxRdtase_FAD/NAD-bd"/>
</dbReference>
<dbReference type="PROSITE" id="PS51384">
    <property type="entry name" value="FAD_FR"/>
    <property type="match status" value="1"/>
</dbReference>
<dbReference type="GO" id="GO:0016491">
    <property type="term" value="F:oxidoreductase activity"/>
    <property type="evidence" value="ECO:0007669"/>
    <property type="project" value="UniProtKB-KW"/>
</dbReference>